<dbReference type="InterPro" id="IPR015894">
    <property type="entry name" value="Guanylate-bd_N"/>
</dbReference>
<dbReference type="InterPro" id="IPR030386">
    <property type="entry name" value="G_GB1_RHD3_dom"/>
</dbReference>
<dbReference type="SUPFAM" id="SSF48340">
    <property type="entry name" value="Interferon-induced guanylate-binding protein 1 (GBP1), C-terminal domain"/>
    <property type="match status" value="1"/>
</dbReference>
<name>A0A087SAJ7_AUXPR</name>
<evidence type="ECO:0000256" key="5">
    <source>
        <dbReference type="SAM" id="MobiDB-lite"/>
    </source>
</evidence>
<evidence type="ECO:0000313" key="7">
    <source>
        <dbReference type="EMBL" id="KFM22751.1"/>
    </source>
</evidence>
<comment type="similarity">
    <text evidence="4">Belongs to the TRAFAC class dynamin-like GTPase superfamily. GB1/RHD3 GTPase family.</text>
</comment>
<dbReference type="Gene3D" id="1.20.1000.10">
    <property type="entry name" value="Guanylate-binding protein, C-terminal domain"/>
    <property type="match status" value="1"/>
</dbReference>
<evidence type="ECO:0000256" key="3">
    <source>
        <dbReference type="ARBA" id="ARBA00023134"/>
    </source>
</evidence>
<dbReference type="PROSITE" id="PS51715">
    <property type="entry name" value="G_GB1_RHD3"/>
    <property type="match status" value="1"/>
</dbReference>
<dbReference type="Gene3D" id="3.40.50.300">
    <property type="entry name" value="P-loop containing nucleotide triphosphate hydrolases"/>
    <property type="match status" value="1"/>
</dbReference>
<dbReference type="GO" id="GO:0003924">
    <property type="term" value="F:GTPase activity"/>
    <property type="evidence" value="ECO:0007669"/>
    <property type="project" value="InterPro"/>
</dbReference>
<dbReference type="SUPFAM" id="SSF52540">
    <property type="entry name" value="P-loop containing nucleoside triphosphate hydrolases"/>
    <property type="match status" value="1"/>
</dbReference>
<dbReference type="KEGG" id="apro:F751_2942"/>
<reference evidence="7 8" key="1">
    <citation type="journal article" date="2014" name="BMC Genomics">
        <title>Oil accumulation mechanisms of the oleaginous microalga Chlorella protothecoides revealed through its genome, transcriptomes, and proteomes.</title>
        <authorList>
            <person name="Gao C."/>
            <person name="Wang Y."/>
            <person name="Shen Y."/>
            <person name="Yan D."/>
            <person name="He X."/>
            <person name="Dai J."/>
            <person name="Wu Q."/>
        </authorList>
    </citation>
    <scope>NUCLEOTIDE SEQUENCE [LARGE SCALE GENOMIC DNA]</scope>
    <source>
        <strain evidence="7 8">0710</strain>
    </source>
</reference>
<dbReference type="OrthoDB" id="2135133at2759"/>
<dbReference type="InterPro" id="IPR027417">
    <property type="entry name" value="P-loop_NTPase"/>
</dbReference>
<feature type="region of interest" description="Disordered" evidence="5">
    <location>
        <begin position="399"/>
        <end position="422"/>
    </location>
</feature>
<keyword evidence="1" id="KW-0547">Nucleotide-binding</keyword>
<keyword evidence="8" id="KW-1185">Reference proteome</keyword>
<dbReference type="GeneID" id="23614333"/>
<dbReference type="PANTHER" id="PTHR10751">
    <property type="entry name" value="GUANYLATE BINDING PROTEIN"/>
    <property type="match status" value="1"/>
</dbReference>
<organism evidence="7 8">
    <name type="scientific">Auxenochlorella protothecoides</name>
    <name type="common">Green microalga</name>
    <name type="synonym">Chlorella protothecoides</name>
    <dbReference type="NCBI Taxonomy" id="3075"/>
    <lineage>
        <taxon>Eukaryota</taxon>
        <taxon>Viridiplantae</taxon>
        <taxon>Chlorophyta</taxon>
        <taxon>core chlorophytes</taxon>
        <taxon>Trebouxiophyceae</taxon>
        <taxon>Chlorellales</taxon>
        <taxon>Chlorellaceae</taxon>
        <taxon>Auxenochlorella</taxon>
    </lineage>
</organism>
<feature type="domain" description="GB1/RHD3-type G" evidence="6">
    <location>
        <begin position="60"/>
        <end position="268"/>
    </location>
</feature>
<keyword evidence="2" id="KW-0378">Hydrolase</keyword>
<evidence type="ECO:0000313" key="8">
    <source>
        <dbReference type="Proteomes" id="UP000028924"/>
    </source>
</evidence>
<dbReference type="Pfam" id="PF02263">
    <property type="entry name" value="GBP"/>
    <property type="match status" value="1"/>
</dbReference>
<dbReference type="Proteomes" id="UP000028924">
    <property type="component" value="Unassembled WGS sequence"/>
</dbReference>
<dbReference type="GO" id="GO:0005525">
    <property type="term" value="F:GTP binding"/>
    <property type="evidence" value="ECO:0007669"/>
    <property type="project" value="UniProtKB-KW"/>
</dbReference>
<proteinExistence type="inferred from homology"/>
<evidence type="ECO:0000256" key="1">
    <source>
        <dbReference type="ARBA" id="ARBA00022741"/>
    </source>
</evidence>
<dbReference type="Pfam" id="PF02841">
    <property type="entry name" value="GBP_C"/>
    <property type="match status" value="1"/>
</dbReference>
<evidence type="ECO:0000259" key="6">
    <source>
        <dbReference type="PROSITE" id="PS51715"/>
    </source>
</evidence>
<keyword evidence="3" id="KW-0342">GTP-binding</keyword>
<gene>
    <name evidence="7" type="ORF">F751_2942</name>
</gene>
<feature type="compositionally biased region" description="Polar residues" evidence="5">
    <location>
        <begin position="15"/>
        <end position="31"/>
    </location>
</feature>
<dbReference type="eggNOG" id="KOG2037">
    <property type="taxonomic scope" value="Eukaryota"/>
</dbReference>
<accession>A0A087SAJ7</accession>
<evidence type="ECO:0000256" key="2">
    <source>
        <dbReference type="ARBA" id="ARBA00022801"/>
    </source>
</evidence>
<protein>
    <submittedName>
        <fullName evidence="7">Interferon-induced guanylate-binding protein 1</fullName>
    </submittedName>
</protein>
<dbReference type="AlphaFoldDB" id="A0A087SAJ7"/>
<sequence>MSFLWGRPKAAAQPATPSGTEPQATKQSGKAQSLELVKYHAQTGKFEVGTEALRILRATAGPVGVVSVCGRARQGKSYILNQLLGRAGGFTVGPTHRPCTKGLWVWSAPVPRTAADGSPYHLVLLDTEGIDAYDQTGQYSTQIFSLAVLLSSLFVFNQMGGIDEAALDRLSLVTEMTKHIRVRAGGGEDASELAAFTPSFLWLLRDFYLTLEEDGRSLFPDRDCFTLVRPVNEERELVSLDGLRPGDLRPEFREGLARLSALVFARARPKRLDSTVVTGPLLAGLVEAYVEAINAGAVPTIATAWQGAAAEAFAARALGPDAVKAANERRWREAVQARFAKARKEALASAALAVEQCLAAATKRELEAQAAGAEAALHAERSRSAAAAVAASQAQAHAFASPIPPSPPPAAGGAGRFAGARTVPSTPSAVEVKKMTKVAMQQWLTDAGEGATVYSLGLKNAKKAEYEAAVLDVLGSV</sequence>
<dbReference type="CDD" id="cd01851">
    <property type="entry name" value="GBP"/>
    <property type="match status" value="1"/>
</dbReference>
<dbReference type="EMBL" id="KL662081">
    <property type="protein sequence ID" value="KFM22751.1"/>
    <property type="molecule type" value="Genomic_DNA"/>
</dbReference>
<dbReference type="InterPro" id="IPR036543">
    <property type="entry name" value="Guanylate-bd_C_sf"/>
</dbReference>
<evidence type="ECO:0000256" key="4">
    <source>
        <dbReference type="PROSITE-ProRule" id="PRU01052"/>
    </source>
</evidence>
<dbReference type="RefSeq" id="XP_011395616.1">
    <property type="nucleotide sequence ID" value="XM_011397314.1"/>
</dbReference>
<dbReference type="InterPro" id="IPR003191">
    <property type="entry name" value="Guanylate-bd/ATL_C"/>
</dbReference>
<feature type="region of interest" description="Disordered" evidence="5">
    <location>
        <begin position="1"/>
        <end position="31"/>
    </location>
</feature>